<keyword evidence="6" id="KW-0560">Oxidoreductase</keyword>
<keyword evidence="4" id="KW-0285">Flavoprotein</keyword>
<accession>A0A0P9F209</accession>
<keyword evidence="18" id="KW-1185">Reference proteome</keyword>
<evidence type="ECO:0000256" key="2">
    <source>
        <dbReference type="ARBA" id="ARBA00010790"/>
    </source>
</evidence>
<dbReference type="Pfam" id="PF05199">
    <property type="entry name" value="GMC_oxred_C"/>
    <property type="match status" value="1"/>
</dbReference>
<proteinExistence type="inferred from homology"/>
<dbReference type="GO" id="GO:0004769">
    <property type="term" value="F:steroid Delta-isomerase activity"/>
    <property type="evidence" value="ECO:0007669"/>
    <property type="project" value="UniProtKB-EC"/>
</dbReference>
<feature type="non-terminal residue" evidence="17">
    <location>
        <position position="1"/>
    </location>
</feature>
<dbReference type="InterPro" id="IPR007867">
    <property type="entry name" value="GMC_OxRtase_C"/>
</dbReference>
<evidence type="ECO:0000313" key="18">
    <source>
        <dbReference type="Proteomes" id="UP000050509"/>
    </source>
</evidence>
<evidence type="ECO:0000256" key="3">
    <source>
        <dbReference type="ARBA" id="ARBA00022548"/>
    </source>
</evidence>
<dbReference type="InterPro" id="IPR036188">
    <property type="entry name" value="FAD/NAD-bd_sf"/>
</dbReference>
<name>A0A0P9F209_9CHLR</name>
<comment type="similarity">
    <text evidence="2">Belongs to the GMC oxidoreductase family.</text>
</comment>
<evidence type="ECO:0000256" key="7">
    <source>
        <dbReference type="ARBA" id="ARBA00023098"/>
    </source>
</evidence>
<sequence>DTPDGRVRLLGRRRPKLNLDWRMKRSSRFFEQASAAGEELAAAVGATFHDSLHRRLKRSITVHPLGGCAMARSPEQGVVDAWGEVFHYPGFFIADGSVMPGPVGPNPALTIAAVAHRFADRVIANHRKGRLKPMLGRTVKFDRQPPALPTQIRFAECMRGFVMRGAQPFAQAYRAGRAAGTELEMRLKVRIPDLAAFLANPEHGAVVSGKVSIPNLAALVNEKEPDAELDTELRVERGVLNLWVDCGSPAEKEMRYCLFLRDSERRAFTLYGFKSAPNGMPLGDTTTLFTQLWAGHHAPPCALADVLAQDVTTWSDGGGKVSAARNPIYGRENVIRLLFGTLQKAGTIRASLLELNGGPAIVLFSDDTIVSATTFTIVDGCILGMHIVRNPDKLGYLEQQLRVIGE</sequence>
<dbReference type="EC" id="1.1.3.6" evidence="13"/>
<evidence type="ECO:0000256" key="4">
    <source>
        <dbReference type="ARBA" id="ARBA00022630"/>
    </source>
</evidence>
<dbReference type="InterPro" id="IPR032710">
    <property type="entry name" value="NTF2-like_dom_sf"/>
</dbReference>
<evidence type="ECO:0000256" key="9">
    <source>
        <dbReference type="ARBA" id="ARBA00023221"/>
    </source>
</evidence>
<protein>
    <recommendedName>
        <fullName evidence="14">Cholesterol oxidase</fullName>
        <ecNumber evidence="13">1.1.3.6</ecNumber>
        <ecNumber evidence="11">5.3.3.1</ecNumber>
    </recommendedName>
    <alternativeName>
        <fullName evidence="15">Cholesterol isomerase</fullName>
    </alternativeName>
</protein>
<keyword evidence="5" id="KW-0274">FAD</keyword>
<dbReference type="SUPFAM" id="SSF54427">
    <property type="entry name" value="NTF2-like"/>
    <property type="match status" value="1"/>
</dbReference>
<evidence type="ECO:0000256" key="5">
    <source>
        <dbReference type="ARBA" id="ARBA00022827"/>
    </source>
</evidence>
<dbReference type="SUPFAM" id="SSF51905">
    <property type="entry name" value="FAD/NAD(P)-binding domain"/>
    <property type="match status" value="1"/>
</dbReference>
<dbReference type="AlphaFoldDB" id="A0A0P9F209"/>
<evidence type="ECO:0000256" key="12">
    <source>
        <dbReference type="ARBA" id="ARBA00049645"/>
    </source>
</evidence>
<keyword evidence="3" id="KW-0153">Cholesterol metabolism</keyword>
<evidence type="ECO:0000313" key="17">
    <source>
        <dbReference type="EMBL" id="KPV50491.1"/>
    </source>
</evidence>
<dbReference type="GO" id="GO:0008203">
    <property type="term" value="P:cholesterol metabolic process"/>
    <property type="evidence" value="ECO:0007669"/>
    <property type="project" value="UniProtKB-KW"/>
</dbReference>
<dbReference type="GO" id="GO:0016995">
    <property type="term" value="F:cholesterol oxidase activity"/>
    <property type="evidence" value="ECO:0007669"/>
    <property type="project" value="UniProtKB-EC"/>
</dbReference>
<keyword evidence="10" id="KW-0413">Isomerase</keyword>
<evidence type="ECO:0000256" key="10">
    <source>
        <dbReference type="ARBA" id="ARBA00023235"/>
    </source>
</evidence>
<dbReference type="EC" id="5.3.3.1" evidence="11"/>
<comment type="caution">
    <text evidence="17">The sequence shown here is derived from an EMBL/GenBank/DDBJ whole genome shotgun (WGS) entry which is preliminary data.</text>
</comment>
<keyword evidence="9" id="KW-0753">Steroid metabolism</keyword>
<evidence type="ECO:0000256" key="15">
    <source>
        <dbReference type="ARBA" id="ARBA00049778"/>
    </source>
</evidence>
<reference evidence="17 18" key="1">
    <citation type="submission" date="2015-09" db="EMBL/GenBank/DDBJ databases">
        <title>Draft genome sequence of Kouleothrix aurantiaca JCM 19913.</title>
        <authorList>
            <person name="Hemp J."/>
        </authorList>
    </citation>
    <scope>NUCLEOTIDE SEQUENCE [LARGE SCALE GENOMIC DNA]</scope>
    <source>
        <strain evidence="17 18">COM-B</strain>
    </source>
</reference>
<dbReference type="InterPro" id="IPR052542">
    <property type="entry name" value="Cholesterol_Oxidase"/>
</dbReference>
<gene>
    <name evidence="17" type="ORF">SE17_26640</name>
</gene>
<keyword evidence="7" id="KW-0443">Lipid metabolism</keyword>
<comment type="pathway">
    <text evidence="12">Steroid metabolism; cholesterol degradation.</text>
</comment>
<evidence type="ECO:0000259" key="16">
    <source>
        <dbReference type="Pfam" id="PF05199"/>
    </source>
</evidence>
<evidence type="ECO:0000256" key="14">
    <source>
        <dbReference type="ARBA" id="ARBA00049744"/>
    </source>
</evidence>
<dbReference type="PANTHER" id="PTHR47470">
    <property type="entry name" value="CHOLESTEROL OXIDASE"/>
    <property type="match status" value="1"/>
</dbReference>
<keyword evidence="8" id="KW-1207">Sterol metabolism</keyword>
<dbReference type="PANTHER" id="PTHR47470:SF1">
    <property type="entry name" value="FAD-DEPENDENT OXIDOREDUCTASE 2 FAD BINDING DOMAIN-CONTAINING PROTEIN"/>
    <property type="match status" value="1"/>
</dbReference>
<organism evidence="17 18">
    <name type="scientific">Kouleothrix aurantiaca</name>
    <dbReference type="NCBI Taxonomy" id="186479"/>
    <lineage>
        <taxon>Bacteria</taxon>
        <taxon>Bacillati</taxon>
        <taxon>Chloroflexota</taxon>
        <taxon>Chloroflexia</taxon>
        <taxon>Chloroflexales</taxon>
        <taxon>Roseiflexineae</taxon>
        <taxon>Roseiflexaceae</taxon>
        <taxon>Kouleothrix</taxon>
    </lineage>
</organism>
<comment type="cofactor">
    <cofactor evidence="1">
        <name>FAD</name>
        <dbReference type="ChEBI" id="CHEBI:57692"/>
    </cofactor>
</comment>
<evidence type="ECO:0000256" key="11">
    <source>
        <dbReference type="ARBA" id="ARBA00038856"/>
    </source>
</evidence>
<dbReference type="Proteomes" id="UP000050509">
    <property type="component" value="Unassembled WGS sequence"/>
</dbReference>
<evidence type="ECO:0000256" key="1">
    <source>
        <dbReference type="ARBA" id="ARBA00001974"/>
    </source>
</evidence>
<evidence type="ECO:0000256" key="13">
    <source>
        <dbReference type="ARBA" id="ARBA00049723"/>
    </source>
</evidence>
<dbReference type="Gene3D" id="3.50.50.60">
    <property type="entry name" value="FAD/NAD(P)-binding domain"/>
    <property type="match status" value="1"/>
</dbReference>
<feature type="domain" description="Glucose-methanol-choline oxidoreductase C-terminal" evidence="16">
    <location>
        <begin position="24"/>
        <end position="115"/>
    </location>
</feature>
<evidence type="ECO:0000256" key="8">
    <source>
        <dbReference type="ARBA" id="ARBA00023166"/>
    </source>
</evidence>
<evidence type="ECO:0000256" key="6">
    <source>
        <dbReference type="ARBA" id="ARBA00023002"/>
    </source>
</evidence>
<dbReference type="EMBL" id="LJCR01001363">
    <property type="protein sequence ID" value="KPV50491.1"/>
    <property type="molecule type" value="Genomic_DNA"/>
</dbReference>